<sequence length="130" mass="14391">MFLKSCPSFLLLICIASVFGGYDGVVDDDVWHRVLKVLSKGYGGSKIILSHPEPAHLVDAYTKIYPSYHYNPEPHHHHHHHSHPHYHQNPHHSSHHGGGGGGGYGVPALVASYGPPPSAHYHNNNHLGYY</sequence>
<gene>
    <name evidence="3" type="ORF">ODALV1_LOCUS25156</name>
</gene>
<dbReference type="EMBL" id="CAXLJM020000101">
    <property type="protein sequence ID" value="CAL8133641.1"/>
    <property type="molecule type" value="Genomic_DNA"/>
</dbReference>
<evidence type="ECO:0000256" key="1">
    <source>
        <dbReference type="SAM" id="MobiDB-lite"/>
    </source>
</evidence>
<dbReference type="Proteomes" id="UP001642540">
    <property type="component" value="Unassembled WGS sequence"/>
</dbReference>
<proteinExistence type="predicted"/>
<keyword evidence="4" id="KW-1185">Reference proteome</keyword>
<feature type="region of interest" description="Disordered" evidence="1">
    <location>
        <begin position="72"/>
        <end position="99"/>
    </location>
</feature>
<organism evidence="3 4">
    <name type="scientific">Orchesella dallaii</name>
    <dbReference type="NCBI Taxonomy" id="48710"/>
    <lineage>
        <taxon>Eukaryota</taxon>
        <taxon>Metazoa</taxon>
        <taxon>Ecdysozoa</taxon>
        <taxon>Arthropoda</taxon>
        <taxon>Hexapoda</taxon>
        <taxon>Collembola</taxon>
        <taxon>Entomobryomorpha</taxon>
        <taxon>Entomobryoidea</taxon>
        <taxon>Orchesellidae</taxon>
        <taxon>Orchesellinae</taxon>
        <taxon>Orchesella</taxon>
    </lineage>
</organism>
<feature type="signal peptide" evidence="2">
    <location>
        <begin position="1"/>
        <end position="20"/>
    </location>
</feature>
<name>A0ABP1RR38_9HEXA</name>
<evidence type="ECO:0000313" key="3">
    <source>
        <dbReference type="EMBL" id="CAL8133641.1"/>
    </source>
</evidence>
<evidence type="ECO:0000256" key="2">
    <source>
        <dbReference type="SAM" id="SignalP"/>
    </source>
</evidence>
<feature type="chain" id="PRO_5045273766" evidence="2">
    <location>
        <begin position="21"/>
        <end position="130"/>
    </location>
</feature>
<comment type="caution">
    <text evidence="3">The sequence shown here is derived from an EMBL/GenBank/DDBJ whole genome shotgun (WGS) entry which is preliminary data.</text>
</comment>
<protein>
    <submittedName>
        <fullName evidence="3">Uncharacterized protein</fullName>
    </submittedName>
</protein>
<keyword evidence="2" id="KW-0732">Signal</keyword>
<reference evidence="3 4" key="1">
    <citation type="submission" date="2024-08" db="EMBL/GenBank/DDBJ databases">
        <authorList>
            <person name="Cucini C."/>
            <person name="Frati F."/>
        </authorList>
    </citation>
    <scope>NUCLEOTIDE SEQUENCE [LARGE SCALE GENOMIC DNA]</scope>
</reference>
<evidence type="ECO:0000313" key="4">
    <source>
        <dbReference type="Proteomes" id="UP001642540"/>
    </source>
</evidence>
<feature type="compositionally biased region" description="Basic residues" evidence="1">
    <location>
        <begin position="75"/>
        <end position="95"/>
    </location>
</feature>
<accession>A0ABP1RR38</accession>